<proteinExistence type="predicted"/>
<evidence type="ECO:0000256" key="1">
    <source>
        <dbReference type="SAM" id="MobiDB-lite"/>
    </source>
</evidence>
<name>A0A2R6NIX9_9APHY</name>
<dbReference type="AlphaFoldDB" id="A0A2R6NIX9"/>
<reference evidence="2 3" key="1">
    <citation type="submission" date="2018-02" db="EMBL/GenBank/DDBJ databases">
        <title>Genome sequence of the basidiomycete white-rot fungus Phlebia centrifuga.</title>
        <authorList>
            <person name="Granchi Z."/>
            <person name="Peng M."/>
            <person name="de Vries R.P."/>
            <person name="Hilden K."/>
            <person name="Makela M.R."/>
            <person name="Grigoriev I."/>
            <person name="Riley R."/>
        </authorList>
    </citation>
    <scope>NUCLEOTIDE SEQUENCE [LARGE SCALE GENOMIC DNA]</scope>
    <source>
        <strain evidence="2 3">FBCC195</strain>
    </source>
</reference>
<sequence>MNPFNIAARLSAEAKRLAMLNGDFDSDDDDDGMDGVASTGAGGKRTIDEVKESSEVKSASAGLSISPHVISPSPPEVNK</sequence>
<keyword evidence="3" id="KW-1185">Reference proteome</keyword>
<evidence type="ECO:0000313" key="3">
    <source>
        <dbReference type="Proteomes" id="UP000186601"/>
    </source>
</evidence>
<gene>
    <name evidence="2" type="ORF">PHLCEN_2v11814</name>
</gene>
<feature type="compositionally biased region" description="Basic and acidic residues" evidence="1">
    <location>
        <begin position="45"/>
        <end position="55"/>
    </location>
</feature>
<evidence type="ECO:0000313" key="2">
    <source>
        <dbReference type="EMBL" id="PSR72320.1"/>
    </source>
</evidence>
<feature type="compositionally biased region" description="Acidic residues" evidence="1">
    <location>
        <begin position="24"/>
        <end position="33"/>
    </location>
</feature>
<protein>
    <submittedName>
        <fullName evidence="2">Uncharacterized protein</fullName>
    </submittedName>
</protein>
<dbReference type="EMBL" id="MLYV02001196">
    <property type="protein sequence ID" value="PSR72320.1"/>
    <property type="molecule type" value="Genomic_DNA"/>
</dbReference>
<feature type="compositionally biased region" description="Low complexity" evidence="1">
    <location>
        <begin position="56"/>
        <end position="71"/>
    </location>
</feature>
<organism evidence="2 3">
    <name type="scientific">Hermanssonia centrifuga</name>
    <dbReference type="NCBI Taxonomy" id="98765"/>
    <lineage>
        <taxon>Eukaryota</taxon>
        <taxon>Fungi</taxon>
        <taxon>Dikarya</taxon>
        <taxon>Basidiomycota</taxon>
        <taxon>Agaricomycotina</taxon>
        <taxon>Agaricomycetes</taxon>
        <taxon>Polyporales</taxon>
        <taxon>Meruliaceae</taxon>
        <taxon>Hermanssonia</taxon>
    </lineage>
</organism>
<feature type="region of interest" description="Disordered" evidence="1">
    <location>
        <begin position="23"/>
        <end position="79"/>
    </location>
</feature>
<accession>A0A2R6NIX9</accession>
<comment type="caution">
    <text evidence="2">The sequence shown here is derived from an EMBL/GenBank/DDBJ whole genome shotgun (WGS) entry which is preliminary data.</text>
</comment>
<dbReference type="Proteomes" id="UP000186601">
    <property type="component" value="Unassembled WGS sequence"/>
</dbReference>